<dbReference type="InterPro" id="IPR043519">
    <property type="entry name" value="NT_sf"/>
</dbReference>
<dbReference type="OrthoDB" id="9799092at2"/>
<dbReference type="PANTHER" id="PTHR34822">
    <property type="entry name" value="GRPB DOMAIN PROTEIN (AFU_ORTHOLOGUE AFUA_1G01530)"/>
    <property type="match status" value="1"/>
</dbReference>
<dbReference type="EMBL" id="SGXF01000001">
    <property type="protein sequence ID" value="RZT02301.1"/>
    <property type="molecule type" value="Genomic_DNA"/>
</dbReference>
<protein>
    <submittedName>
        <fullName evidence="1">GrpB-like predicted nucleotidyltransferase (UPF0157 family)</fullName>
    </submittedName>
</protein>
<name>A0A4Q7PMW5_9FIRM</name>
<dbReference type="Gene3D" id="3.30.460.10">
    <property type="entry name" value="Beta Polymerase, domain 2"/>
    <property type="match status" value="1"/>
</dbReference>
<dbReference type="Proteomes" id="UP000292927">
    <property type="component" value="Unassembled WGS sequence"/>
</dbReference>
<sequence length="213" mass="24505">MKKRVSELSADEFKKTFPIILKEYNPDYKDWYQEEIQSILNTVDSEYVVRLNHIGSSAVEGLTAKPTIDILMEIDGCCNVTKLTKQLKSLGYGEEIFLRFEDPMKLLLGKGYSVDGDAEKVYHLHIRYLGNWDELYFRDYLMAHPDVAAEYGALKKEILSNIEQGRIQRISNGAPNGYSESKLQFVKQYSKAAKLEFSNRYQPKRALSTVINN</sequence>
<dbReference type="Pfam" id="PF04229">
    <property type="entry name" value="GrpB"/>
    <property type="match status" value="1"/>
</dbReference>
<dbReference type="AlphaFoldDB" id="A0A4Q7PMW5"/>
<keyword evidence="1" id="KW-0808">Transferase</keyword>
<keyword evidence="2" id="KW-1185">Reference proteome</keyword>
<evidence type="ECO:0000313" key="2">
    <source>
        <dbReference type="Proteomes" id="UP000292927"/>
    </source>
</evidence>
<reference evidence="1 2" key="1">
    <citation type="submission" date="2019-02" db="EMBL/GenBank/DDBJ databases">
        <title>Genomic Encyclopedia of Type Strains, Phase IV (KMG-IV): sequencing the most valuable type-strain genomes for metagenomic binning, comparative biology and taxonomic classification.</title>
        <authorList>
            <person name="Goeker M."/>
        </authorList>
    </citation>
    <scope>NUCLEOTIDE SEQUENCE [LARGE SCALE GENOMIC DNA]</scope>
    <source>
        <strain evidence="1 2">DSM 29486</strain>
    </source>
</reference>
<dbReference type="InterPro" id="IPR007344">
    <property type="entry name" value="GrpB/CoaE"/>
</dbReference>
<dbReference type="GO" id="GO:0016740">
    <property type="term" value="F:transferase activity"/>
    <property type="evidence" value="ECO:0007669"/>
    <property type="project" value="UniProtKB-KW"/>
</dbReference>
<comment type="caution">
    <text evidence="1">The sequence shown here is derived from an EMBL/GenBank/DDBJ whole genome shotgun (WGS) entry which is preliminary data.</text>
</comment>
<organism evidence="1 2">
    <name type="scientific">Cuneatibacter caecimuris</name>
    <dbReference type="NCBI Taxonomy" id="1796618"/>
    <lineage>
        <taxon>Bacteria</taxon>
        <taxon>Bacillati</taxon>
        <taxon>Bacillota</taxon>
        <taxon>Clostridia</taxon>
        <taxon>Lachnospirales</taxon>
        <taxon>Lachnospiraceae</taxon>
        <taxon>Cuneatibacter</taxon>
    </lineage>
</organism>
<dbReference type="PANTHER" id="PTHR34822:SF1">
    <property type="entry name" value="GRPB FAMILY PROTEIN"/>
    <property type="match status" value="1"/>
</dbReference>
<evidence type="ECO:0000313" key="1">
    <source>
        <dbReference type="EMBL" id="RZT02301.1"/>
    </source>
</evidence>
<gene>
    <name evidence="1" type="ORF">EV209_0412</name>
</gene>
<dbReference type="RefSeq" id="WP_130432555.1">
    <property type="nucleotide sequence ID" value="NZ_SGXF01000001.1"/>
</dbReference>
<dbReference type="SUPFAM" id="SSF81301">
    <property type="entry name" value="Nucleotidyltransferase"/>
    <property type="match status" value="1"/>
</dbReference>
<proteinExistence type="predicted"/>
<accession>A0A4Q7PMW5</accession>